<dbReference type="Proteomes" id="UP000306740">
    <property type="component" value="Unassembled WGS sequence"/>
</dbReference>
<name>A0A5C4ML87_9ACTN</name>
<dbReference type="EMBL" id="VDFR01000097">
    <property type="protein sequence ID" value="TNC42305.1"/>
    <property type="molecule type" value="Genomic_DNA"/>
</dbReference>
<protein>
    <submittedName>
        <fullName evidence="2">Uncharacterized protein</fullName>
    </submittedName>
</protein>
<dbReference type="EMBL" id="VDFR01000093">
    <property type="protein sequence ID" value="TNC42534.1"/>
    <property type="molecule type" value="Genomic_DNA"/>
</dbReference>
<reference evidence="2 3" key="1">
    <citation type="submission" date="2019-05" db="EMBL/GenBank/DDBJ databases">
        <title>Mumia sp. nov., isolated from the intestinal contents of plateau pika (Ochotona curzoniae) in the Qinghai-Tibet plateau of China.</title>
        <authorList>
            <person name="Tian Z."/>
        </authorList>
    </citation>
    <scope>NUCLEOTIDE SEQUENCE [LARGE SCALE GENOMIC DNA]</scope>
    <source>
        <strain evidence="3">527</strain>
        <strain evidence="2">Z527</strain>
    </source>
</reference>
<evidence type="ECO:0000313" key="3">
    <source>
        <dbReference type="Proteomes" id="UP000306740"/>
    </source>
</evidence>
<evidence type="ECO:0000313" key="1">
    <source>
        <dbReference type="EMBL" id="TNC42305.1"/>
    </source>
</evidence>
<gene>
    <name evidence="2" type="ORF">FHE65_20555</name>
    <name evidence="1" type="ORF">FHE65_21410</name>
</gene>
<evidence type="ECO:0000313" key="2">
    <source>
        <dbReference type="EMBL" id="TNC42534.1"/>
    </source>
</evidence>
<proteinExistence type="predicted"/>
<dbReference type="RefSeq" id="WP_139106508.1">
    <property type="nucleotide sequence ID" value="NZ_VDFR01000093.1"/>
</dbReference>
<sequence>MSTSTGARRDDHGSVTRDIRLLHELGYLVRDRMPPSDRGRTVGATYMVVVRAEDEEHVREHLRTVGDTDGFRAFEAALEQRTARLARR</sequence>
<dbReference type="AlphaFoldDB" id="A0A5C4ML87"/>
<organism evidence="2 3">
    <name type="scientific">Mumia zhuanghuii</name>
    <dbReference type="NCBI Taxonomy" id="2585211"/>
    <lineage>
        <taxon>Bacteria</taxon>
        <taxon>Bacillati</taxon>
        <taxon>Actinomycetota</taxon>
        <taxon>Actinomycetes</taxon>
        <taxon>Propionibacteriales</taxon>
        <taxon>Nocardioidaceae</taxon>
        <taxon>Mumia</taxon>
    </lineage>
</organism>
<comment type="caution">
    <text evidence="2">The sequence shown here is derived from an EMBL/GenBank/DDBJ whole genome shotgun (WGS) entry which is preliminary data.</text>
</comment>
<accession>A0A5C4ML87</accession>